<reference evidence="2" key="1">
    <citation type="submission" date="2021-07" db="EMBL/GenBank/DDBJ databases">
        <authorList>
            <person name="Branca A.L. A."/>
        </authorList>
    </citation>
    <scope>NUCLEOTIDE SEQUENCE</scope>
</reference>
<dbReference type="AlphaFoldDB" id="A0A9W4JS34"/>
<gene>
    <name evidence="2" type="ORF">PSALAMII_LOCUS9265</name>
</gene>
<proteinExistence type="predicted"/>
<evidence type="ECO:0000313" key="3">
    <source>
        <dbReference type="Proteomes" id="UP001152592"/>
    </source>
</evidence>
<protein>
    <submittedName>
        <fullName evidence="2">Uncharacterized protein</fullName>
    </submittedName>
</protein>
<dbReference type="EMBL" id="CAJVPD010000272">
    <property type="protein sequence ID" value="CAG8416587.1"/>
    <property type="molecule type" value="Genomic_DNA"/>
</dbReference>
<feature type="region of interest" description="Disordered" evidence="1">
    <location>
        <begin position="182"/>
        <end position="210"/>
    </location>
</feature>
<comment type="caution">
    <text evidence="2">The sequence shown here is derived from an EMBL/GenBank/DDBJ whole genome shotgun (WGS) entry which is preliminary data.</text>
</comment>
<feature type="compositionally biased region" description="Low complexity" evidence="1">
    <location>
        <begin position="62"/>
        <end position="71"/>
    </location>
</feature>
<organism evidence="2 3">
    <name type="scientific">Penicillium salamii</name>
    <dbReference type="NCBI Taxonomy" id="1612424"/>
    <lineage>
        <taxon>Eukaryota</taxon>
        <taxon>Fungi</taxon>
        <taxon>Dikarya</taxon>
        <taxon>Ascomycota</taxon>
        <taxon>Pezizomycotina</taxon>
        <taxon>Eurotiomycetes</taxon>
        <taxon>Eurotiomycetidae</taxon>
        <taxon>Eurotiales</taxon>
        <taxon>Aspergillaceae</taxon>
        <taxon>Penicillium</taxon>
    </lineage>
</organism>
<evidence type="ECO:0000313" key="2">
    <source>
        <dbReference type="EMBL" id="CAG8416587.1"/>
    </source>
</evidence>
<feature type="compositionally biased region" description="Basic residues" evidence="1">
    <location>
        <begin position="89"/>
        <end position="100"/>
    </location>
</feature>
<dbReference type="OrthoDB" id="3936150at2759"/>
<evidence type="ECO:0000256" key="1">
    <source>
        <dbReference type="SAM" id="MobiDB-lite"/>
    </source>
</evidence>
<feature type="region of interest" description="Disordered" evidence="1">
    <location>
        <begin position="27"/>
        <end position="139"/>
    </location>
</feature>
<accession>A0A9W4JS34</accession>
<name>A0A9W4JS34_9EURO</name>
<feature type="compositionally biased region" description="Low complexity" evidence="1">
    <location>
        <begin position="79"/>
        <end position="88"/>
    </location>
</feature>
<sequence length="475" mass="54572">MGYYRHRHSCLGNCFGRCRVDSRRNRHYSDQAQANRPIELQPVSPPAPTYSRQRSRSRRRPSQQQAPTRPRSPSRRRSSQQQTPARPRSPYRHRSSRRERHREPPVYGSAPRDTRRDPSHVRFASSHESPVHHVSDSRASLATDTYRDSRGSHHTEHQQSSIYHASDFRDTLFTGVRVSPLYHSHSGGSGNSVVLRASPRESQHSHSSLASYRYLRSRHAPGIGERLSTNAADYPHGEIQMIGAQWQRWVEDTHAPGCRVRFRRRPLQILTLLNERDPTFRWNAVRNFFSNPPSMLRSDLQSLSLPTGGNQYRKLLIEGPPVPNGEEPNEYMHSTSMGVIIAEDIARHDGPHWSEIAVGQYEMDYPIESLRHICFTDIVNRNVVDFAVERLYNPILRVPWAEWNPVGDMARNWDYGTPEYQGMMGTTFGKTVAALLISVFPRGTFKVARVATWKDGALQVRFDVESTENEESSFF</sequence>
<dbReference type="Proteomes" id="UP001152592">
    <property type="component" value="Unassembled WGS sequence"/>
</dbReference>